<evidence type="ECO:0000313" key="1">
    <source>
        <dbReference type="EMBL" id="SFD47631.1"/>
    </source>
</evidence>
<keyword evidence="2" id="KW-1185">Reference proteome</keyword>
<gene>
    <name evidence="1" type="ORF">SAMN05216167_105161</name>
</gene>
<dbReference type="RefSeq" id="WP_177236600.1">
    <property type="nucleotide sequence ID" value="NZ_FOLQ01000005.1"/>
</dbReference>
<dbReference type="AlphaFoldDB" id="A0A1I1SMK7"/>
<protein>
    <submittedName>
        <fullName evidence="1">Uncharacterized protein</fullName>
    </submittedName>
</protein>
<proteinExistence type="predicted"/>
<dbReference type="Proteomes" id="UP000198598">
    <property type="component" value="Unassembled WGS sequence"/>
</dbReference>
<dbReference type="EMBL" id="FOLQ01000005">
    <property type="protein sequence ID" value="SFD47631.1"/>
    <property type="molecule type" value="Genomic_DNA"/>
</dbReference>
<reference evidence="1 2" key="1">
    <citation type="submission" date="2016-10" db="EMBL/GenBank/DDBJ databases">
        <authorList>
            <person name="de Groot N.N."/>
        </authorList>
    </citation>
    <scope>NUCLEOTIDE SEQUENCE [LARGE SCALE GENOMIC DNA]</scope>
    <source>
        <strain evidence="1 2">DSM 26130</strain>
    </source>
</reference>
<accession>A0A1I1SMK7</accession>
<organism evidence="1 2">
    <name type="scientific">Spirosoma endophyticum</name>
    <dbReference type="NCBI Taxonomy" id="662367"/>
    <lineage>
        <taxon>Bacteria</taxon>
        <taxon>Pseudomonadati</taxon>
        <taxon>Bacteroidota</taxon>
        <taxon>Cytophagia</taxon>
        <taxon>Cytophagales</taxon>
        <taxon>Cytophagaceae</taxon>
        <taxon>Spirosoma</taxon>
    </lineage>
</organism>
<dbReference type="STRING" id="662367.SAMN05216167_105161"/>
<sequence>MAIHAIAAFATFDDFTTDGVDVVAPFLMIHVLMEVTDHLCKEDWVSFRIGMN</sequence>
<evidence type="ECO:0000313" key="2">
    <source>
        <dbReference type="Proteomes" id="UP000198598"/>
    </source>
</evidence>
<name>A0A1I1SMK7_9BACT</name>